<evidence type="ECO:0000313" key="1">
    <source>
        <dbReference type="EMBL" id="CAD8309241.1"/>
    </source>
</evidence>
<name>A0A7R9VZA4_9CHLO</name>
<gene>
    <name evidence="1" type="ORF">CEUR00632_LOCUS20079</name>
</gene>
<organism evidence="1">
    <name type="scientific">Chlamydomonas euryale</name>
    <dbReference type="NCBI Taxonomy" id="1486919"/>
    <lineage>
        <taxon>Eukaryota</taxon>
        <taxon>Viridiplantae</taxon>
        <taxon>Chlorophyta</taxon>
        <taxon>core chlorophytes</taxon>
        <taxon>Chlorophyceae</taxon>
        <taxon>CS clade</taxon>
        <taxon>Chlamydomonadales</taxon>
        <taxon>Chlamydomonadaceae</taxon>
        <taxon>Chlamydomonas</taxon>
    </lineage>
</organism>
<dbReference type="EMBL" id="HBEC01043099">
    <property type="protein sequence ID" value="CAD8309241.1"/>
    <property type="molecule type" value="Transcribed_RNA"/>
</dbReference>
<dbReference type="AlphaFoldDB" id="A0A7R9VZA4"/>
<accession>A0A7R9VZA4</accession>
<proteinExistence type="predicted"/>
<sequence>MDGGGAAACDAGGDPAAAMAADDVELVPEAARELQGASPLLGKAASVSPATALASAASELSSPSSPGGGGDGDDALLLAGGCSELLGSHCCWPTDDLSEHAALLSDLGCAPALGDPFELMVL</sequence>
<protein>
    <submittedName>
        <fullName evidence="1">Uncharacterized protein</fullName>
    </submittedName>
</protein>
<reference evidence="1" key="1">
    <citation type="submission" date="2021-01" db="EMBL/GenBank/DDBJ databases">
        <authorList>
            <person name="Corre E."/>
            <person name="Pelletier E."/>
            <person name="Niang G."/>
            <person name="Scheremetjew M."/>
            <person name="Finn R."/>
            <person name="Kale V."/>
            <person name="Holt S."/>
            <person name="Cochrane G."/>
            <person name="Meng A."/>
            <person name="Brown T."/>
            <person name="Cohen L."/>
        </authorList>
    </citation>
    <scope>NUCLEOTIDE SEQUENCE</scope>
    <source>
        <strain evidence="1">CCMP219</strain>
    </source>
</reference>